<evidence type="ECO:0000313" key="2">
    <source>
        <dbReference type="EMBL" id="ORD93720.1"/>
    </source>
</evidence>
<dbReference type="EMBL" id="LWDP01000052">
    <property type="protein sequence ID" value="ORD93720.1"/>
    <property type="molecule type" value="Genomic_DNA"/>
</dbReference>
<organism evidence="2 3">
    <name type="scientific">Enterospora canceri</name>
    <dbReference type="NCBI Taxonomy" id="1081671"/>
    <lineage>
        <taxon>Eukaryota</taxon>
        <taxon>Fungi</taxon>
        <taxon>Fungi incertae sedis</taxon>
        <taxon>Microsporidia</taxon>
        <taxon>Enterocytozoonidae</taxon>
        <taxon>Enterospora</taxon>
    </lineage>
</organism>
<sequence>MFLLEFLITAANNEDEHITDLNNHLKIKIDYYKRHRSNPENQTGNKDWYFYYIINTRMNKIDSLLSNEDVEVNRFHIDQFAINLELLRRFKHYIEEIKDDQKREKLKNKYAEYENKINELANKIGTVCEMVEIE</sequence>
<name>A0A1Y1S5M0_9MICR</name>
<dbReference type="Proteomes" id="UP000192639">
    <property type="component" value="Unassembled WGS sequence"/>
</dbReference>
<evidence type="ECO:0000313" key="3">
    <source>
        <dbReference type="Proteomes" id="UP000192639"/>
    </source>
</evidence>
<reference evidence="2 3" key="1">
    <citation type="journal article" date="2017" name="Environ. Microbiol.">
        <title>Decay of the glycolytic pathway and adaptation to intranuclear parasitism within Enterocytozoonidae microsporidia.</title>
        <authorList>
            <person name="Wiredu Boakye D."/>
            <person name="Jaroenlak P."/>
            <person name="Prachumwat A."/>
            <person name="Williams T.A."/>
            <person name="Bateman K.S."/>
            <person name="Itsathitphaisarn O."/>
            <person name="Sritunyalucksana K."/>
            <person name="Paszkiewicz K.H."/>
            <person name="Moore K.A."/>
            <person name="Stentiford G.D."/>
            <person name="Williams B.A."/>
        </authorList>
    </citation>
    <scope>NUCLEOTIDE SEQUENCE [LARGE SCALE GENOMIC DNA]</scope>
    <source>
        <strain evidence="2 3">GB1</strain>
    </source>
</reference>
<proteinExistence type="predicted"/>
<evidence type="ECO:0000256" key="1">
    <source>
        <dbReference type="SAM" id="Coils"/>
    </source>
</evidence>
<keyword evidence="1" id="KW-0175">Coiled coil</keyword>
<feature type="coiled-coil region" evidence="1">
    <location>
        <begin position="96"/>
        <end position="123"/>
    </location>
</feature>
<gene>
    <name evidence="2" type="ORF">ECANGB1_1626</name>
</gene>
<comment type="caution">
    <text evidence="2">The sequence shown here is derived from an EMBL/GenBank/DDBJ whole genome shotgun (WGS) entry which is preliminary data.</text>
</comment>
<accession>A0A1Y1S5M0</accession>
<dbReference type="AlphaFoldDB" id="A0A1Y1S5M0"/>
<keyword evidence="3" id="KW-1185">Reference proteome</keyword>
<dbReference type="VEuPathDB" id="MicrosporidiaDB:ECANGB1_1626"/>
<protein>
    <submittedName>
        <fullName evidence="2">Uncharacterized protein</fullName>
    </submittedName>
</protein>